<sequence length="103" mass="10947">MKGRWNTRPGFAWGKGADQRVDLRFGTAVAPPSGSCPGNNSICLEAARWDSAPSSRADFDPCHRSLPTEVGLSTTAAVMSGDYRERVGAAAGTPTPRGDRRRA</sequence>
<protein>
    <submittedName>
        <fullName evidence="2">Uncharacterized protein</fullName>
    </submittedName>
</protein>
<proteinExistence type="predicted"/>
<dbReference type="EMBL" id="BAAAGS010000014">
    <property type="protein sequence ID" value="GAA0525509.1"/>
    <property type="molecule type" value="Genomic_DNA"/>
</dbReference>
<gene>
    <name evidence="2" type="ORF">GCM10009533_26120</name>
</gene>
<organism evidence="2 3">
    <name type="scientific">Saccharopolyspora erythraea</name>
    <name type="common">Streptomyces erythraeus</name>
    <dbReference type="NCBI Taxonomy" id="1836"/>
    <lineage>
        <taxon>Bacteria</taxon>
        <taxon>Bacillati</taxon>
        <taxon>Actinomycetota</taxon>
        <taxon>Actinomycetes</taxon>
        <taxon>Pseudonocardiales</taxon>
        <taxon>Pseudonocardiaceae</taxon>
        <taxon>Saccharopolyspora</taxon>
    </lineage>
</organism>
<evidence type="ECO:0000313" key="2">
    <source>
        <dbReference type="EMBL" id="GAA0525509.1"/>
    </source>
</evidence>
<dbReference type="Proteomes" id="UP001500729">
    <property type="component" value="Unassembled WGS sequence"/>
</dbReference>
<evidence type="ECO:0000256" key="1">
    <source>
        <dbReference type="SAM" id="MobiDB-lite"/>
    </source>
</evidence>
<keyword evidence="3" id="KW-1185">Reference proteome</keyword>
<reference evidence="2 3" key="1">
    <citation type="journal article" date="2019" name="Int. J. Syst. Evol. Microbiol.">
        <title>The Global Catalogue of Microorganisms (GCM) 10K type strain sequencing project: providing services to taxonomists for standard genome sequencing and annotation.</title>
        <authorList>
            <consortium name="The Broad Institute Genomics Platform"/>
            <consortium name="The Broad Institute Genome Sequencing Center for Infectious Disease"/>
            <person name="Wu L."/>
            <person name="Ma J."/>
        </authorList>
    </citation>
    <scope>NUCLEOTIDE SEQUENCE [LARGE SCALE GENOMIC DNA]</scope>
    <source>
        <strain evidence="2 3">JCM 10303</strain>
    </source>
</reference>
<comment type="caution">
    <text evidence="2">The sequence shown here is derived from an EMBL/GenBank/DDBJ whole genome shotgun (WGS) entry which is preliminary data.</text>
</comment>
<name>A0ABN1CT32_SACER</name>
<feature type="region of interest" description="Disordered" evidence="1">
    <location>
        <begin position="84"/>
        <end position="103"/>
    </location>
</feature>
<accession>A0ABN1CT32</accession>
<evidence type="ECO:0000313" key="3">
    <source>
        <dbReference type="Proteomes" id="UP001500729"/>
    </source>
</evidence>